<organism evidence="1">
    <name type="scientific">marine sediment metagenome</name>
    <dbReference type="NCBI Taxonomy" id="412755"/>
    <lineage>
        <taxon>unclassified sequences</taxon>
        <taxon>metagenomes</taxon>
        <taxon>ecological metagenomes</taxon>
    </lineage>
</organism>
<feature type="non-terminal residue" evidence="1">
    <location>
        <position position="43"/>
    </location>
</feature>
<evidence type="ECO:0000313" key="1">
    <source>
        <dbReference type="EMBL" id="GAH34294.1"/>
    </source>
</evidence>
<protein>
    <recommendedName>
        <fullName evidence="2">Tetratricopeptide repeat protein</fullName>
    </recommendedName>
</protein>
<comment type="caution">
    <text evidence="1">The sequence shown here is derived from an EMBL/GenBank/DDBJ whole genome shotgun (WGS) entry which is preliminary data.</text>
</comment>
<evidence type="ECO:0008006" key="2">
    <source>
        <dbReference type="Google" id="ProtNLM"/>
    </source>
</evidence>
<sequence length="43" mass="4869">MSELGEVKRKVAEFEARGDEEKAIAELEKAIQDFPEEGSLFNK</sequence>
<proteinExistence type="predicted"/>
<dbReference type="AlphaFoldDB" id="X1FY72"/>
<gene>
    <name evidence="1" type="ORF">S03H2_13003</name>
</gene>
<reference evidence="1" key="1">
    <citation type="journal article" date="2014" name="Front. Microbiol.">
        <title>High frequency of phylogenetically diverse reductive dehalogenase-homologous genes in deep subseafloor sedimentary metagenomes.</title>
        <authorList>
            <person name="Kawai M."/>
            <person name="Futagami T."/>
            <person name="Toyoda A."/>
            <person name="Takaki Y."/>
            <person name="Nishi S."/>
            <person name="Hori S."/>
            <person name="Arai W."/>
            <person name="Tsubouchi T."/>
            <person name="Morono Y."/>
            <person name="Uchiyama I."/>
            <person name="Ito T."/>
            <person name="Fujiyama A."/>
            <person name="Inagaki F."/>
            <person name="Takami H."/>
        </authorList>
    </citation>
    <scope>NUCLEOTIDE SEQUENCE</scope>
    <source>
        <strain evidence="1">Expedition CK06-06</strain>
    </source>
</reference>
<accession>X1FY72</accession>
<name>X1FY72_9ZZZZ</name>
<dbReference type="EMBL" id="BARU01006604">
    <property type="protein sequence ID" value="GAH34294.1"/>
    <property type="molecule type" value="Genomic_DNA"/>
</dbReference>